<accession>A0AA36IDV7</accession>
<gene>
    <name evidence="1" type="ORF">EVOR1521_LOCUS12346</name>
</gene>
<organism evidence="1 2">
    <name type="scientific">Effrenium voratum</name>
    <dbReference type="NCBI Taxonomy" id="2562239"/>
    <lineage>
        <taxon>Eukaryota</taxon>
        <taxon>Sar</taxon>
        <taxon>Alveolata</taxon>
        <taxon>Dinophyceae</taxon>
        <taxon>Suessiales</taxon>
        <taxon>Symbiodiniaceae</taxon>
        <taxon>Effrenium</taxon>
    </lineage>
</organism>
<dbReference type="AlphaFoldDB" id="A0AA36IDV7"/>
<comment type="caution">
    <text evidence="1">The sequence shown here is derived from an EMBL/GenBank/DDBJ whole genome shotgun (WGS) entry which is preliminary data.</text>
</comment>
<feature type="non-terminal residue" evidence="1">
    <location>
        <position position="199"/>
    </location>
</feature>
<proteinExistence type="predicted"/>
<sequence>LAEVYLKKAGKDKAAFRLLVKTMLPALMKFQKIVGPTPEDVLPLWRALKETAPEVGDLVPALGEAVGRLEKALEQSSRDFAVEMVKSLGMPKASAKICKMFEGVAPKEVTTLVTTLALVAEGASDKNLGSDASASALGQALPVAIKLRSLNKEFLASLAEVAPSEQGKLEILEGFAKSFETAMSQYLKKACEQLKDTKR</sequence>
<dbReference type="Proteomes" id="UP001178507">
    <property type="component" value="Unassembled WGS sequence"/>
</dbReference>
<reference evidence="1" key="1">
    <citation type="submission" date="2023-08" db="EMBL/GenBank/DDBJ databases">
        <authorList>
            <person name="Chen Y."/>
            <person name="Shah S."/>
            <person name="Dougan E. K."/>
            <person name="Thang M."/>
            <person name="Chan C."/>
        </authorList>
    </citation>
    <scope>NUCLEOTIDE SEQUENCE</scope>
</reference>
<name>A0AA36IDV7_9DINO</name>
<evidence type="ECO:0000313" key="1">
    <source>
        <dbReference type="EMBL" id="CAJ1385835.1"/>
    </source>
</evidence>
<protein>
    <submittedName>
        <fullName evidence="1">Uncharacterized protein</fullName>
    </submittedName>
</protein>
<evidence type="ECO:0000313" key="2">
    <source>
        <dbReference type="Proteomes" id="UP001178507"/>
    </source>
</evidence>
<keyword evidence="2" id="KW-1185">Reference proteome</keyword>
<feature type="non-terminal residue" evidence="1">
    <location>
        <position position="1"/>
    </location>
</feature>
<dbReference type="EMBL" id="CAUJNA010001291">
    <property type="protein sequence ID" value="CAJ1385835.1"/>
    <property type="molecule type" value="Genomic_DNA"/>
</dbReference>